<keyword evidence="4" id="KW-1185">Reference proteome</keyword>
<dbReference type="InterPro" id="IPR008405">
    <property type="entry name" value="ApoL"/>
</dbReference>
<evidence type="ECO:0008006" key="5">
    <source>
        <dbReference type="Google" id="ProtNLM"/>
    </source>
</evidence>
<feature type="non-terminal residue" evidence="3">
    <location>
        <position position="1"/>
    </location>
</feature>
<dbReference type="GO" id="GO:0006869">
    <property type="term" value="P:lipid transport"/>
    <property type="evidence" value="ECO:0007669"/>
    <property type="project" value="InterPro"/>
</dbReference>
<dbReference type="GO" id="GO:0042157">
    <property type="term" value="P:lipoprotein metabolic process"/>
    <property type="evidence" value="ECO:0007669"/>
    <property type="project" value="InterPro"/>
</dbReference>
<evidence type="ECO:0000256" key="2">
    <source>
        <dbReference type="SAM" id="Phobius"/>
    </source>
</evidence>
<protein>
    <recommendedName>
        <fullName evidence="5">Apolipoprotein L3</fullName>
    </recommendedName>
</protein>
<keyword evidence="2" id="KW-1133">Transmembrane helix</keyword>
<sequence length="312" mass="33132">EREPYANTMAKFVFTAFSVPTRMISTESSRRIKDIPTFDDEMGIFTPEAPASERSHDRLSVWAEHRDIVIKRIHDIADGLDSLKRKCDVSTVVGSTVGIGAGAAVIGGLILAPPVAIGGVVVGSLAAAANVTTSLVKVGVIRKRAREVVGLVQEDENLHAIFLLHLDELLKERRAAGDDGAEETGEEAIEIEEDAALSSLDSPLSKKQMTPQVEMATSVSVAVATGVSAAGARAAILETSRLAPMVAKGLAQGAAGLGILIDTLTLIVSSRDLLNGANLEYSVKLREVAQQLKQEMHAETAQFLKAILQHQP</sequence>
<evidence type="ECO:0000313" key="4">
    <source>
        <dbReference type="Proteomes" id="UP001432322"/>
    </source>
</evidence>
<dbReference type="GO" id="GO:0016020">
    <property type="term" value="C:membrane"/>
    <property type="evidence" value="ECO:0007669"/>
    <property type="project" value="TreeGrafter"/>
</dbReference>
<keyword evidence="2" id="KW-0472">Membrane</keyword>
<evidence type="ECO:0000256" key="1">
    <source>
        <dbReference type="ARBA" id="ARBA00010090"/>
    </source>
</evidence>
<name>A0AAV5V777_9BILA</name>
<dbReference type="Proteomes" id="UP001432322">
    <property type="component" value="Unassembled WGS sequence"/>
</dbReference>
<dbReference type="PANTHER" id="PTHR14096">
    <property type="entry name" value="APOLIPOPROTEIN L"/>
    <property type="match status" value="1"/>
</dbReference>
<accession>A0AAV5V777</accession>
<proteinExistence type="inferred from homology"/>
<dbReference type="AlphaFoldDB" id="A0AAV5V777"/>
<evidence type="ECO:0000313" key="3">
    <source>
        <dbReference type="EMBL" id="GMT14123.1"/>
    </source>
</evidence>
<gene>
    <name evidence="3" type="ORF">PFISCL1PPCAC_5420</name>
</gene>
<feature type="transmembrane region" description="Helical" evidence="2">
    <location>
        <begin position="89"/>
        <end position="110"/>
    </location>
</feature>
<comment type="similarity">
    <text evidence="1">Belongs to the apolipoprotein L family.</text>
</comment>
<reference evidence="3" key="1">
    <citation type="submission" date="2023-10" db="EMBL/GenBank/DDBJ databases">
        <title>Genome assembly of Pristionchus species.</title>
        <authorList>
            <person name="Yoshida K."/>
            <person name="Sommer R.J."/>
        </authorList>
    </citation>
    <scope>NUCLEOTIDE SEQUENCE</scope>
    <source>
        <strain evidence="3">RS5133</strain>
    </source>
</reference>
<dbReference type="Pfam" id="PF05461">
    <property type="entry name" value="ApoL"/>
    <property type="match status" value="1"/>
</dbReference>
<feature type="transmembrane region" description="Helical" evidence="2">
    <location>
        <begin position="116"/>
        <end position="136"/>
    </location>
</feature>
<dbReference type="EMBL" id="BTSY01000002">
    <property type="protein sequence ID" value="GMT14123.1"/>
    <property type="molecule type" value="Genomic_DNA"/>
</dbReference>
<comment type="caution">
    <text evidence="3">The sequence shown here is derived from an EMBL/GenBank/DDBJ whole genome shotgun (WGS) entry which is preliminary data.</text>
</comment>
<dbReference type="PANTHER" id="PTHR14096:SF28">
    <property type="entry name" value="APOLIPOPROTEIN L, 1-RELATED"/>
    <property type="match status" value="1"/>
</dbReference>
<keyword evidence="2" id="KW-0812">Transmembrane</keyword>
<dbReference type="GO" id="GO:0005576">
    <property type="term" value="C:extracellular region"/>
    <property type="evidence" value="ECO:0007669"/>
    <property type="project" value="InterPro"/>
</dbReference>
<dbReference type="GO" id="GO:0008289">
    <property type="term" value="F:lipid binding"/>
    <property type="evidence" value="ECO:0007669"/>
    <property type="project" value="InterPro"/>
</dbReference>
<organism evidence="3 4">
    <name type="scientific">Pristionchus fissidentatus</name>
    <dbReference type="NCBI Taxonomy" id="1538716"/>
    <lineage>
        <taxon>Eukaryota</taxon>
        <taxon>Metazoa</taxon>
        <taxon>Ecdysozoa</taxon>
        <taxon>Nematoda</taxon>
        <taxon>Chromadorea</taxon>
        <taxon>Rhabditida</taxon>
        <taxon>Rhabditina</taxon>
        <taxon>Diplogasteromorpha</taxon>
        <taxon>Diplogasteroidea</taxon>
        <taxon>Neodiplogasteridae</taxon>
        <taxon>Pristionchus</taxon>
    </lineage>
</organism>